<keyword evidence="2" id="KW-0472">Membrane</keyword>
<feature type="region of interest" description="Disordered" evidence="1">
    <location>
        <begin position="273"/>
        <end position="338"/>
    </location>
</feature>
<feature type="compositionally biased region" description="Acidic residues" evidence="1">
    <location>
        <begin position="327"/>
        <end position="338"/>
    </location>
</feature>
<evidence type="ECO:0000313" key="6">
    <source>
        <dbReference type="Proteomes" id="UP000199183"/>
    </source>
</evidence>
<organism evidence="5 6">
    <name type="scientific">Paramicrobacterium humi</name>
    <dbReference type="NCBI Taxonomy" id="640635"/>
    <lineage>
        <taxon>Bacteria</taxon>
        <taxon>Bacillati</taxon>
        <taxon>Actinomycetota</taxon>
        <taxon>Actinomycetes</taxon>
        <taxon>Micrococcales</taxon>
        <taxon>Microbacteriaceae</taxon>
        <taxon>Paramicrobacterium</taxon>
    </lineage>
</organism>
<sequence>MHRRHRLFAAAGALALCLSLAACSSSGSNGGSDASISEGSAPVAGGNTQDDAREVVTTANLTLVSAKPLDTADEVIAVAKDAGGRVDSRSESPALDSGSASAELTLRIPSDSLDEALEKIEESASVVSSRLQHEDVTDSARDLDARITALRTSVNRLLELMKSATDTSDLIEIEKALSDRQAELDSLVAQRDDLSSRVDLATVTVSISTPDSVPTAAPSNLWEALVLGVRSIGSFLGGIVIVFGVVLPWLVLAGAIALAVIYLRRFAKRRGTRSSTGEPRLVPDGPAEGPRTGRASYVPPAPPLPTQAPVPTDASRTAEDASPSEAVESEDDEEDEKR</sequence>
<accession>A0A1H4P0P0</accession>
<dbReference type="Proteomes" id="UP000199183">
    <property type="component" value="Unassembled WGS sequence"/>
</dbReference>
<feature type="region of interest" description="Disordered" evidence="1">
    <location>
        <begin position="29"/>
        <end position="49"/>
    </location>
</feature>
<dbReference type="Pfam" id="PF14257">
    <property type="entry name" value="DUF4349"/>
    <property type="match status" value="1"/>
</dbReference>
<gene>
    <name evidence="5" type="ORF">SAMN04489806_2348</name>
</gene>
<feature type="signal peptide" evidence="3">
    <location>
        <begin position="1"/>
        <end position="24"/>
    </location>
</feature>
<evidence type="ECO:0000256" key="2">
    <source>
        <dbReference type="SAM" id="Phobius"/>
    </source>
</evidence>
<dbReference type="EMBL" id="FNRY01000001">
    <property type="protein sequence ID" value="SEC00452.1"/>
    <property type="molecule type" value="Genomic_DNA"/>
</dbReference>
<feature type="compositionally biased region" description="Pro residues" evidence="1">
    <location>
        <begin position="299"/>
        <end position="308"/>
    </location>
</feature>
<keyword evidence="2" id="KW-1133">Transmembrane helix</keyword>
<keyword evidence="2" id="KW-0812">Transmembrane</keyword>
<keyword evidence="6" id="KW-1185">Reference proteome</keyword>
<dbReference type="InterPro" id="IPR025645">
    <property type="entry name" value="DUF4349"/>
</dbReference>
<evidence type="ECO:0000256" key="1">
    <source>
        <dbReference type="SAM" id="MobiDB-lite"/>
    </source>
</evidence>
<reference evidence="5 6" key="1">
    <citation type="submission" date="2016-10" db="EMBL/GenBank/DDBJ databases">
        <authorList>
            <person name="de Groot N.N."/>
        </authorList>
    </citation>
    <scope>NUCLEOTIDE SEQUENCE [LARGE SCALE GENOMIC DNA]</scope>
    <source>
        <strain evidence="5 6">DSM 21799</strain>
    </source>
</reference>
<dbReference type="PROSITE" id="PS51257">
    <property type="entry name" value="PROKAR_LIPOPROTEIN"/>
    <property type="match status" value="1"/>
</dbReference>
<name>A0A1H4P0P0_9MICO</name>
<dbReference type="RefSeq" id="WP_091184391.1">
    <property type="nucleotide sequence ID" value="NZ_FNRY01000001.1"/>
</dbReference>
<keyword evidence="3" id="KW-0732">Signal</keyword>
<proteinExistence type="predicted"/>
<dbReference type="STRING" id="640635.SAMN04489806_2348"/>
<evidence type="ECO:0000256" key="3">
    <source>
        <dbReference type="SAM" id="SignalP"/>
    </source>
</evidence>
<dbReference type="OrthoDB" id="186919at2"/>
<feature type="domain" description="DUF4349" evidence="4">
    <location>
        <begin position="53"/>
        <end position="260"/>
    </location>
</feature>
<protein>
    <recommendedName>
        <fullName evidence="4">DUF4349 domain-containing protein</fullName>
    </recommendedName>
</protein>
<evidence type="ECO:0000313" key="5">
    <source>
        <dbReference type="EMBL" id="SEC00452.1"/>
    </source>
</evidence>
<feature type="chain" id="PRO_5038487855" description="DUF4349 domain-containing protein" evidence="3">
    <location>
        <begin position="25"/>
        <end position="338"/>
    </location>
</feature>
<dbReference type="AlphaFoldDB" id="A0A1H4P0P0"/>
<feature type="transmembrane region" description="Helical" evidence="2">
    <location>
        <begin position="235"/>
        <end position="263"/>
    </location>
</feature>
<evidence type="ECO:0000259" key="4">
    <source>
        <dbReference type="Pfam" id="PF14257"/>
    </source>
</evidence>